<dbReference type="EMBL" id="MKQP01000045">
    <property type="protein sequence ID" value="OMD25432.1"/>
    <property type="molecule type" value="Genomic_DNA"/>
</dbReference>
<dbReference type="InterPro" id="IPR010982">
    <property type="entry name" value="Lambda_DNA-bd_dom_sf"/>
</dbReference>
<dbReference type="SUPFAM" id="SSF47413">
    <property type="entry name" value="lambda repressor-like DNA-binding domains"/>
    <property type="match status" value="1"/>
</dbReference>
<name>A0A1R0X0B7_9BACL</name>
<organism evidence="2 3">
    <name type="scientific">Paenibacillus odorifer</name>
    <dbReference type="NCBI Taxonomy" id="189426"/>
    <lineage>
        <taxon>Bacteria</taxon>
        <taxon>Bacillati</taxon>
        <taxon>Bacillota</taxon>
        <taxon>Bacilli</taxon>
        <taxon>Bacillales</taxon>
        <taxon>Paenibacillaceae</taxon>
        <taxon>Paenibacillus</taxon>
    </lineage>
</organism>
<reference evidence="2 3" key="1">
    <citation type="submission" date="2016-10" db="EMBL/GenBank/DDBJ databases">
        <title>Paenibacillus species isolates.</title>
        <authorList>
            <person name="Beno S.M."/>
        </authorList>
    </citation>
    <scope>NUCLEOTIDE SEQUENCE [LARGE SCALE GENOMIC DNA]</scope>
    <source>
        <strain evidence="2 3">FSL H7-0604</strain>
    </source>
</reference>
<evidence type="ECO:0000259" key="1">
    <source>
        <dbReference type="PROSITE" id="PS50943"/>
    </source>
</evidence>
<dbReference type="AlphaFoldDB" id="A0A1R0X0B7"/>
<proteinExistence type="predicted"/>
<dbReference type="SMART" id="SM00530">
    <property type="entry name" value="HTH_XRE"/>
    <property type="match status" value="1"/>
</dbReference>
<comment type="caution">
    <text evidence="2">The sequence shown here is derived from an EMBL/GenBank/DDBJ whole genome shotgun (WGS) entry which is preliminary data.</text>
</comment>
<dbReference type="Proteomes" id="UP000187465">
    <property type="component" value="Unassembled WGS sequence"/>
</dbReference>
<dbReference type="CDD" id="cd00093">
    <property type="entry name" value="HTH_XRE"/>
    <property type="match status" value="1"/>
</dbReference>
<dbReference type="Pfam" id="PF01381">
    <property type="entry name" value="HTH_3"/>
    <property type="match status" value="1"/>
</dbReference>
<sequence>MYVILRRSGVPMFGDLLKKLRSDRKLSLDQFVKEINSRYSTSFSKSMVSRWENNLTDPKMEAVRIIADYFDVSLDVLLENSSDDKNKEQFEFESFINDPENNLFFKELLDAPEERIKELRQIWEIIKRASESDEK</sequence>
<evidence type="ECO:0000313" key="3">
    <source>
        <dbReference type="Proteomes" id="UP000187465"/>
    </source>
</evidence>
<dbReference type="GO" id="GO:0003677">
    <property type="term" value="F:DNA binding"/>
    <property type="evidence" value="ECO:0007669"/>
    <property type="project" value="InterPro"/>
</dbReference>
<dbReference type="InterPro" id="IPR001387">
    <property type="entry name" value="Cro/C1-type_HTH"/>
</dbReference>
<dbReference type="Gene3D" id="1.10.260.40">
    <property type="entry name" value="lambda repressor-like DNA-binding domains"/>
    <property type="match status" value="1"/>
</dbReference>
<protein>
    <recommendedName>
        <fullName evidence="1">HTH cro/C1-type domain-containing protein</fullName>
    </recommendedName>
</protein>
<accession>A0A1R0X0B7</accession>
<gene>
    <name evidence="2" type="ORF">BJP51_04050</name>
</gene>
<dbReference type="PROSITE" id="PS50943">
    <property type="entry name" value="HTH_CROC1"/>
    <property type="match status" value="1"/>
</dbReference>
<evidence type="ECO:0000313" key="2">
    <source>
        <dbReference type="EMBL" id="OMD25432.1"/>
    </source>
</evidence>
<feature type="domain" description="HTH cro/C1-type" evidence="1">
    <location>
        <begin position="17"/>
        <end position="77"/>
    </location>
</feature>